<feature type="DNA-binding region" description="Homeobox" evidence="5">
    <location>
        <begin position="18"/>
        <end position="77"/>
    </location>
</feature>
<keyword evidence="4 5" id="KW-0539">Nucleus</keyword>
<keyword evidence="10" id="KW-1185">Reference proteome</keyword>
<dbReference type="CDD" id="cd00086">
    <property type="entry name" value="homeodomain"/>
    <property type="match status" value="1"/>
</dbReference>
<dbReference type="SMART" id="SM00389">
    <property type="entry name" value="HOX"/>
    <property type="match status" value="1"/>
</dbReference>
<evidence type="ECO:0000259" key="8">
    <source>
        <dbReference type="PROSITE" id="PS50071"/>
    </source>
</evidence>
<protein>
    <recommendedName>
        <fullName evidence="8">Homeobox domain-containing protein</fullName>
    </recommendedName>
</protein>
<dbReference type="OrthoDB" id="10257567at2759"/>
<feature type="non-terminal residue" evidence="9">
    <location>
        <position position="1"/>
    </location>
</feature>
<feature type="compositionally biased region" description="Polar residues" evidence="7">
    <location>
        <begin position="271"/>
        <end position="283"/>
    </location>
</feature>
<comment type="caution">
    <text evidence="9">The sequence shown here is derived from an EMBL/GenBank/DDBJ whole genome shotgun (WGS) entry which is preliminary data.</text>
</comment>
<feature type="compositionally biased region" description="Basic and acidic residues" evidence="7">
    <location>
        <begin position="1"/>
        <end position="12"/>
    </location>
</feature>
<dbReference type="Proteomes" id="UP000678393">
    <property type="component" value="Unassembled WGS sequence"/>
</dbReference>
<feature type="region of interest" description="Disordered" evidence="7">
    <location>
        <begin position="72"/>
        <end position="309"/>
    </location>
</feature>
<feature type="compositionally biased region" description="Acidic residues" evidence="7">
    <location>
        <begin position="137"/>
        <end position="150"/>
    </location>
</feature>
<dbReference type="Gene3D" id="1.10.10.60">
    <property type="entry name" value="Homeodomain-like"/>
    <property type="match status" value="1"/>
</dbReference>
<dbReference type="PANTHER" id="PTHR14043">
    <property type="entry name" value="CCAAT DISPLACEMENT PROTEIN-RELATED"/>
    <property type="match status" value="1"/>
</dbReference>
<feature type="region of interest" description="Disordered" evidence="7">
    <location>
        <begin position="1"/>
        <end position="24"/>
    </location>
</feature>
<dbReference type="InterPro" id="IPR001356">
    <property type="entry name" value="HD"/>
</dbReference>
<keyword evidence="2 5" id="KW-0238">DNA-binding</keyword>
<keyword evidence="1" id="KW-0175">Coiled coil</keyword>
<dbReference type="Pfam" id="PF00046">
    <property type="entry name" value="Homeodomain"/>
    <property type="match status" value="1"/>
</dbReference>
<evidence type="ECO:0000256" key="1">
    <source>
        <dbReference type="ARBA" id="ARBA00023054"/>
    </source>
</evidence>
<dbReference type="PANTHER" id="PTHR14043:SF2">
    <property type="entry name" value="HOMEOBOX PROTEIN CUT"/>
    <property type="match status" value="1"/>
</dbReference>
<dbReference type="PROSITE" id="PS50071">
    <property type="entry name" value="HOMEOBOX_2"/>
    <property type="match status" value="1"/>
</dbReference>
<feature type="compositionally biased region" description="Basic and acidic residues" evidence="7">
    <location>
        <begin position="248"/>
        <end position="259"/>
    </location>
</feature>
<organism evidence="9 10">
    <name type="scientific">Candidula unifasciata</name>
    <dbReference type="NCBI Taxonomy" id="100452"/>
    <lineage>
        <taxon>Eukaryota</taxon>
        <taxon>Metazoa</taxon>
        <taxon>Spiralia</taxon>
        <taxon>Lophotrochozoa</taxon>
        <taxon>Mollusca</taxon>
        <taxon>Gastropoda</taxon>
        <taxon>Heterobranchia</taxon>
        <taxon>Euthyneura</taxon>
        <taxon>Panpulmonata</taxon>
        <taxon>Eupulmonata</taxon>
        <taxon>Stylommatophora</taxon>
        <taxon>Helicina</taxon>
        <taxon>Helicoidea</taxon>
        <taxon>Geomitridae</taxon>
        <taxon>Candidula</taxon>
    </lineage>
</organism>
<keyword evidence="3 5" id="KW-0371">Homeobox</keyword>
<proteinExistence type="predicted"/>
<dbReference type="GO" id="GO:0000977">
    <property type="term" value="F:RNA polymerase II transcription regulatory region sequence-specific DNA binding"/>
    <property type="evidence" value="ECO:0007669"/>
    <property type="project" value="TreeGrafter"/>
</dbReference>
<dbReference type="GO" id="GO:0000981">
    <property type="term" value="F:DNA-binding transcription factor activity, RNA polymerase II-specific"/>
    <property type="evidence" value="ECO:0007669"/>
    <property type="project" value="InterPro"/>
</dbReference>
<dbReference type="EMBL" id="CAJHNH020000602">
    <property type="protein sequence ID" value="CAG5118755.1"/>
    <property type="molecule type" value="Genomic_DNA"/>
</dbReference>
<dbReference type="GO" id="GO:0005634">
    <property type="term" value="C:nucleus"/>
    <property type="evidence" value="ECO:0007669"/>
    <property type="project" value="UniProtKB-SubCell"/>
</dbReference>
<evidence type="ECO:0000256" key="4">
    <source>
        <dbReference type="ARBA" id="ARBA00023242"/>
    </source>
</evidence>
<evidence type="ECO:0000313" key="10">
    <source>
        <dbReference type="Proteomes" id="UP000678393"/>
    </source>
</evidence>
<feature type="compositionally biased region" description="Polar residues" evidence="7">
    <location>
        <begin position="92"/>
        <end position="102"/>
    </location>
</feature>
<dbReference type="SUPFAM" id="SSF46689">
    <property type="entry name" value="Homeodomain-like"/>
    <property type="match status" value="1"/>
</dbReference>
<feature type="compositionally biased region" description="Polar residues" evidence="7">
    <location>
        <begin position="208"/>
        <end position="219"/>
    </location>
</feature>
<feature type="compositionally biased region" description="Polar residues" evidence="7">
    <location>
        <begin position="156"/>
        <end position="167"/>
    </location>
</feature>
<evidence type="ECO:0000313" key="9">
    <source>
        <dbReference type="EMBL" id="CAG5118755.1"/>
    </source>
</evidence>
<dbReference type="InterPro" id="IPR017970">
    <property type="entry name" value="Homeobox_CS"/>
</dbReference>
<reference evidence="9" key="1">
    <citation type="submission" date="2021-04" db="EMBL/GenBank/DDBJ databases">
        <authorList>
            <consortium name="Molecular Ecology Group"/>
        </authorList>
    </citation>
    <scope>NUCLEOTIDE SEQUENCE</scope>
</reference>
<comment type="subcellular location">
    <subcellularLocation>
        <location evidence="5 6">Nucleus</location>
    </subcellularLocation>
</comment>
<dbReference type="PROSITE" id="PS00027">
    <property type="entry name" value="HOMEOBOX_1"/>
    <property type="match status" value="1"/>
</dbReference>
<dbReference type="AlphaFoldDB" id="A0A8S3YT88"/>
<evidence type="ECO:0000256" key="5">
    <source>
        <dbReference type="PROSITE-ProRule" id="PRU00108"/>
    </source>
</evidence>
<evidence type="ECO:0000256" key="3">
    <source>
        <dbReference type="ARBA" id="ARBA00023155"/>
    </source>
</evidence>
<sequence length="383" mass="42060">RRRKSSMEDKSFDSPTQPKRPRVFFTEDQKDSLRQAYNQDPYPNQSTIEALAKSLNVGVKTVINWFHNHRMRAKQQHHLPGDASVKSEPDESSNQSDISSMSGDWIFPKFEPMALKRNVPSVNEDNEEDNKENNGGLDEDDGDEMDEPDGLDAASSIHNNTKPADSGSSGGDVEQPESEDGESEKTEGEDVSDGVQQWAKSREDGFSDNHSSSATANGNSGCGVSRRKRSNPQRIYEGAQLEWVPGDPIRDVVSEDIHGSSEPPVACNEVHPTSSGGSIQTDTPNEHDSLLANGIGADPNTATSSPCPNNVELDKTASCSKAAINNHQSDPNVHRIQKIEKIQKAIKSVVEKWDFEEDGEKSSSIEKIQKHIETASSCDDWAF</sequence>
<gene>
    <name evidence="9" type="ORF">CUNI_LOCUS4313</name>
</gene>
<feature type="domain" description="Homeobox" evidence="8">
    <location>
        <begin position="16"/>
        <end position="76"/>
    </location>
</feature>
<dbReference type="InterPro" id="IPR009057">
    <property type="entry name" value="Homeodomain-like_sf"/>
</dbReference>
<evidence type="ECO:0000256" key="6">
    <source>
        <dbReference type="RuleBase" id="RU000682"/>
    </source>
</evidence>
<name>A0A8S3YT88_9EUPU</name>
<evidence type="ECO:0000256" key="2">
    <source>
        <dbReference type="ARBA" id="ARBA00023125"/>
    </source>
</evidence>
<accession>A0A8S3YT88</accession>
<evidence type="ECO:0000256" key="7">
    <source>
        <dbReference type="SAM" id="MobiDB-lite"/>
    </source>
</evidence>